<organism evidence="2 3">
    <name type="scientific">Georhizobium profundi</name>
    <dbReference type="NCBI Taxonomy" id="2341112"/>
    <lineage>
        <taxon>Bacteria</taxon>
        <taxon>Pseudomonadati</taxon>
        <taxon>Pseudomonadota</taxon>
        <taxon>Alphaproteobacteria</taxon>
        <taxon>Hyphomicrobiales</taxon>
        <taxon>Rhizobiaceae</taxon>
        <taxon>Georhizobium</taxon>
    </lineage>
</organism>
<proteinExistence type="predicted"/>
<sequence>MKRMAFACLGFNACAVGAFLIALPLSMSGANAQGNIDPAISADIEAYCTNIADAARDRRYLLQKQELDTLQAGIDERIGVLEERRAEYEDWLKRRNDFLQQAEQGLIDIYKGMRPDAAAERLENVNAEIAAAIIMKLSPRIASQILNEMDSQVAAALTSVIASAADETTSRNPS</sequence>
<protein>
    <submittedName>
        <fullName evidence="2">Flagellar protein</fullName>
    </submittedName>
</protein>
<dbReference type="AlphaFoldDB" id="A0A3S9B9H7"/>
<dbReference type="SUPFAM" id="SSF158791">
    <property type="entry name" value="MgtE N-terminal domain-like"/>
    <property type="match status" value="1"/>
</dbReference>
<dbReference type="EMBL" id="CP032509">
    <property type="protein sequence ID" value="AZN73610.1"/>
    <property type="molecule type" value="Genomic_DNA"/>
</dbReference>
<keyword evidence="3" id="KW-1185">Reference proteome</keyword>
<evidence type="ECO:0000313" key="3">
    <source>
        <dbReference type="Proteomes" id="UP000268192"/>
    </source>
</evidence>
<dbReference type="KEGG" id="abaw:D5400_05835"/>
<feature type="chain" id="PRO_5019387611" evidence="1">
    <location>
        <begin position="33"/>
        <end position="174"/>
    </location>
</feature>
<dbReference type="Proteomes" id="UP000268192">
    <property type="component" value="Chromosome"/>
</dbReference>
<keyword evidence="1" id="KW-0732">Signal</keyword>
<accession>A0A3S9B9H7</accession>
<keyword evidence="2" id="KW-0282">Flagellum</keyword>
<dbReference type="OrthoDB" id="9810610at2"/>
<evidence type="ECO:0000256" key="1">
    <source>
        <dbReference type="SAM" id="SignalP"/>
    </source>
</evidence>
<gene>
    <name evidence="2" type="ORF">D5400_05835</name>
</gene>
<keyword evidence="2" id="KW-0966">Cell projection</keyword>
<keyword evidence="2" id="KW-0969">Cilium</keyword>
<name>A0A3S9B9H7_9HYPH</name>
<evidence type="ECO:0000313" key="2">
    <source>
        <dbReference type="EMBL" id="AZN73610.1"/>
    </source>
</evidence>
<feature type="signal peptide" evidence="1">
    <location>
        <begin position="1"/>
        <end position="32"/>
    </location>
</feature>
<reference evidence="2 3" key="1">
    <citation type="submission" date="2018-09" db="EMBL/GenBank/DDBJ databases">
        <title>Marinorhizobium profundi gen. nov., sp. nov., isolated from a deep-sea sediment sample from the New Britain Trench and proposal of Marinorhizobiaceae fam. nov. in the order Rhizobiales of the class Alphaproteobacteria.</title>
        <authorList>
            <person name="Cao J."/>
        </authorList>
    </citation>
    <scope>NUCLEOTIDE SEQUENCE [LARGE SCALE GENOMIC DNA]</scope>
    <source>
        <strain evidence="2 3">WS11</strain>
    </source>
</reference>